<protein>
    <submittedName>
        <fullName evidence="6">Leucine-rich repeat receptor protein kinase hpca1</fullName>
    </submittedName>
</protein>
<dbReference type="PANTHER" id="PTHR45974:SF266">
    <property type="entry name" value="LEUCINE-RICH REPEAT RECEPTOR PROTEIN KINASE HPCA1"/>
    <property type="match status" value="1"/>
</dbReference>
<dbReference type="Pfam" id="PF00560">
    <property type="entry name" value="LRR_1"/>
    <property type="match status" value="1"/>
</dbReference>
<keyword evidence="3" id="KW-0677">Repeat</keyword>
<name>A0ABU6VA44_9FABA</name>
<keyword evidence="6" id="KW-0418">Kinase</keyword>
<accession>A0ABU6VA44</accession>
<keyword evidence="6" id="KW-0675">Receptor</keyword>
<keyword evidence="4" id="KW-0472">Membrane</keyword>
<reference evidence="6 7" key="1">
    <citation type="journal article" date="2023" name="Plants (Basel)">
        <title>Bridging the Gap: Combining Genomics and Transcriptomics Approaches to Understand Stylosanthes scabra, an Orphan Legume from the Brazilian Caatinga.</title>
        <authorList>
            <person name="Ferreira-Neto J.R.C."/>
            <person name="da Silva M.D."/>
            <person name="Binneck E."/>
            <person name="de Melo N.F."/>
            <person name="da Silva R.H."/>
            <person name="de Melo A.L.T.M."/>
            <person name="Pandolfi V."/>
            <person name="Bustamante F.O."/>
            <person name="Brasileiro-Vidal A.C."/>
            <person name="Benko-Iseppon A.M."/>
        </authorList>
    </citation>
    <scope>NUCLEOTIDE SEQUENCE [LARGE SCALE GENOMIC DNA]</scope>
    <source>
        <tissue evidence="6">Leaves</tissue>
    </source>
</reference>
<sequence>MLHHTRHFHFGANKLSGNIPPQLFSSDMSVIHVLFEGNKFTGNVPSTLGLVQGLEVLRLDGNYLSGFVPTNINNLTNLRDL</sequence>
<comment type="subcellular location">
    <subcellularLocation>
        <location evidence="1">Membrane</location>
    </subcellularLocation>
</comment>
<keyword evidence="6" id="KW-0808">Transferase</keyword>
<dbReference type="SUPFAM" id="SSF52058">
    <property type="entry name" value="L domain-like"/>
    <property type="match status" value="1"/>
</dbReference>
<evidence type="ECO:0000256" key="4">
    <source>
        <dbReference type="ARBA" id="ARBA00023136"/>
    </source>
</evidence>
<dbReference type="GO" id="GO:0016301">
    <property type="term" value="F:kinase activity"/>
    <property type="evidence" value="ECO:0007669"/>
    <property type="project" value="UniProtKB-KW"/>
</dbReference>
<evidence type="ECO:0000256" key="3">
    <source>
        <dbReference type="ARBA" id="ARBA00022737"/>
    </source>
</evidence>
<evidence type="ECO:0000313" key="7">
    <source>
        <dbReference type="Proteomes" id="UP001341840"/>
    </source>
</evidence>
<dbReference type="Proteomes" id="UP001341840">
    <property type="component" value="Unassembled WGS sequence"/>
</dbReference>
<dbReference type="Gene3D" id="3.80.10.10">
    <property type="entry name" value="Ribonuclease Inhibitor"/>
    <property type="match status" value="1"/>
</dbReference>
<evidence type="ECO:0000256" key="5">
    <source>
        <dbReference type="ARBA" id="ARBA00023180"/>
    </source>
</evidence>
<organism evidence="6 7">
    <name type="scientific">Stylosanthes scabra</name>
    <dbReference type="NCBI Taxonomy" id="79078"/>
    <lineage>
        <taxon>Eukaryota</taxon>
        <taxon>Viridiplantae</taxon>
        <taxon>Streptophyta</taxon>
        <taxon>Embryophyta</taxon>
        <taxon>Tracheophyta</taxon>
        <taxon>Spermatophyta</taxon>
        <taxon>Magnoliopsida</taxon>
        <taxon>eudicotyledons</taxon>
        <taxon>Gunneridae</taxon>
        <taxon>Pentapetalae</taxon>
        <taxon>rosids</taxon>
        <taxon>fabids</taxon>
        <taxon>Fabales</taxon>
        <taxon>Fabaceae</taxon>
        <taxon>Papilionoideae</taxon>
        <taxon>50 kb inversion clade</taxon>
        <taxon>dalbergioids sensu lato</taxon>
        <taxon>Dalbergieae</taxon>
        <taxon>Pterocarpus clade</taxon>
        <taxon>Stylosanthes</taxon>
    </lineage>
</organism>
<dbReference type="PANTHER" id="PTHR45974">
    <property type="entry name" value="RECEPTOR-LIKE PROTEIN 55"/>
    <property type="match status" value="1"/>
</dbReference>
<gene>
    <name evidence="6" type="primary">HPCA1</name>
    <name evidence="6" type="ORF">PIB30_018234</name>
</gene>
<dbReference type="InterPro" id="IPR032675">
    <property type="entry name" value="LRR_dom_sf"/>
</dbReference>
<evidence type="ECO:0000256" key="1">
    <source>
        <dbReference type="ARBA" id="ARBA00004370"/>
    </source>
</evidence>
<keyword evidence="7" id="KW-1185">Reference proteome</keyword>
<comment type="caution">
    <text evidence="6">The sequence shown here is derived from an EMBL/GenBank/DDBJ whole genome shotgun (WGS) entry which is preliminary data.</text>
</comment>
<dbReference type="EMBL" id="JASCZI010151089">
    <property type="protein sequence ID" value="MED6169103.1"/>
    <property type="molecule type" value="Genomic_DNA"/>
</dbReference>
<dbReference type="InterPro" id="IPR001611">
    <property type="entry name" value="Leu-rich_rpt"/>
</dbReference>
<evidence type="ECO:0000256" key="2">
    <source>
        <dbReference type="ARBA" id="ARBA00022729"/>
    </source>
</evidence>
<keyword evidence="2" id="KW-0732">Signal</keyword>
<keyword evidence="5" id="KW-0325">Glycoprotein</keyword>
<proteinExistence type="predicted"/>
<evidence type="ECO:0000313" key="6">
    <source>
        <dbReference type="EMBL" id="MED6169103.1"/>
    </source>
</evidence>